<sequence>MCLLSSPFIAERSEQGPWKGDRNSRAKQATILQVPPYSCCSISATSSTLVGSPVAGISALVSHQIFPGLPYQDMG</sequence>
<organism evidence="1 2">
    <name type="scientific">Botryobasidium botryosum (strain FD-172 SS1)</name>
    <dbReference type="NCBI Taxonomy" id="930990"/>
    <lineage>
        <taxon>Eukaryota</taxon>
        <taxon>Fungi</taxon>
        <taxon>Dikarya</taxon>
        <taxon>Basidiomycota</taxon>
        <taxon>Agaricomycotina</taxon>
        <taxon>Agaricomycetes</taxon>
        <taxon>Cantharellales</taxon>
        <taxon>Botryobasidiaceae</taxon>
        <taxon>Botryobasidium</taxon>
    </lineage>
</organism>
<gene>
    <name evidence="1" type="ORF">BOTBODRAFT_32632</name>
</gene>
<accession>A0A067MSF7</accession>
<evidence type="ECO:0000313" key="2">
    <source>
        <dbReference type="Proteomes" id="UP000027195"/>
    </source>
</evidence>
<reference evidence="2" key="1">
    <citation type="journal article" date="2014" name="Proc. Natl. Acad. Sci. U.S.A.">
        <title>Extensive sampling of basidiomycete genomes demonstrates inadequacy of the white-rot/brown-rot paradigm for wood decay fungi.</title>
        <authorList>
            <person name="Riley R."/>
            <person name="Salamov A.A."/>
            <person name="Brown D.W."/>
            <person name="Nagy L.G."/>
            <person name="Floudas D."/>
            <person name="Held B.W."/>
            <person name="Levasseur A."/>
            <person name="Lombard V."/>
            <person name="Morin E."/>
            <person name="Otillar R."/>
            <person name="Lindquist E.A."/>
            <person name="Sun H."/>
            <person name="LaButti K.M."/>
            <person name="Schmutz J."/>
            <person name="Jabbour D."/>
            <person name="Luo H."/>
            <person name="Baker S.E."/>
            <person name="Pisabarro A.G."/>
            <person name="Walton J.D."/>
            <person name="Blanchette R.A."/>
            <person name="Henrissat B."/>
            <person name="Martin F."/>
            <person name="Cullen D."/>
            <person name="Hibbett D.S."/>
            <person name="Grigoriev I.V."/>
        </authorList>
    </citation>
    <scope>NUCLEOTIDE SEQUENCE [LARGE SCALE GENOMIC DNA]</scope>
    <source>
        <strain evidence="2">FD-172 SS1</strain>
    </source>
</reference>
<keyword evidence="2" id="KW-1185">Reference proteome</keyword>
<dbReference type="EMBL" id="KL198037">
    <property type="protein sequence ID" value="KDQ14506.1"/>
    <property type="molecule type" value="Genomic_DNA"/>
</dbReference>
<dbReference type="InParanoid" id="A0A067MSF7"/>
<evidence type="ECO:0000313" key="1">
    <source>
        <dbReference type="EMBL" id="KDQ14506.1"/>
    </source>
</evidence>
<proteinExistence type="predicted"/>
<dbReference type="AlphaFoldDB" id="A0A067MSF7"/>
<dbReference type="Proteomes" id="UP000027195">
    <property type="component" value="Unassembled WGS sequence"/>
</dbReference>
<name>A0A067MSF7_BOTB1</name>
<protein>
    <submittedName>
        <fullName evidence="1">Uncharacterized protein</fullName>
    </submittedName>
</protein>
<dbReference type="HOGENOM" id="CLU_2670744_0_0_1"/>